<accession>A0A7V3PUS1</accession>
<dbReference type="SMART" id="SM00852">
    <property type="entry name" value="MoCF_biosynth"/>
    <property type="match status" value="1"/>
</dbReference>
<proteinExistence type="inferred from homology"/>
<dbReference type="Pfam" id="PF02464">
    <property type="entry name" value="CinA"/>
    <property type="match status" value="1"/>
</dbReference>
<feature type="domain" description="MoaB/Mog" evidence="2">
    <location>
        <begin position="4"/>
        <end position="171"/>
    </location>
</feature>
<organism evidence="3">
    <name type="scientific">candidate division WOR-3 bacterium</name>
    <dbReference type="NCBI Taxonomy" id="2052148"/>
    <lineage>
        <taxon>Bacteria</taxon>
        <taxon>Bacteria division WOR-3</taxon>
    </lineage>
</organism>
<dbReference type="InterPro" id="IPR036425">
    <property type="entry name" value="MoaB/Mog-like_dom_sf"/>
</dbReference>
<dbReference type="SUPFAM" id="SSF53218">
    <property type="entry name" value="Molybdenum cofactor biosynthesis proteins"/>
    <property type="match status" value="1"/>
</dbReference>
<dbReference type="PIRSF" id="PIRSF006728">
    <property type="entry name" value="CinA"/>
    <property type="match status" value="1"/>
</dbReference>
<name>A0A7V3PUS1_UNCW3</name>
<reference evidence="3" key="1">
    <citation type="journal article" date="2020" name="mSystems">
        <title>Genome- and Community-Level Interaction Insights into Carbon Utilization and Element Cycling Functions of Hydrothermarchaeota in Hydrothermal Sediment.</title>
        <authorList>
            <person name="Zhou Z."/>
            <person name="Liu Y."/>
            <person name="Xu W."/>
            <person name="Pan J."/>
            <person name="Luo Z.H."/>
            <person name="Li M."/>
        </authorList>
    </citation>
    <scope>NUCLEOTIDE SEQUENCE [LARGE SCALE GENOMIC DNA]</scope>
    <source>
        <strain evidence="3">SpSt-914</strain>
    </source>
</reference>
<dbReference type="NCBIfam" id="NF001813">
    <property type="entry name" value="PRK00549.1"/>
    <property type="match status" value="1"/>
</dbReference>
<dbReference type="SUPFAM" id="SSF142433">
    <property type="entry name" value="CinA-like"/>
    <property type="match status" value="1"/>
</dbReference>
<dbReference type="NCBIfam" id="TIGR00200">
    <property type="entry name" value="cinA_nterm"/>
    <property type="match status" value="1"/>
</dbReference>
<dbReference type="Gene3D" id="3.30.70.2860">
    <property type="match status" value="1"/>
</dbReference>
<dbReference type="Gene3D" id="3.90.950.20">
    <property type="entry name" value="CinA-like"/>
    <property type="match status" value="1"/>
</dbReference>
<dbReference type="InterPro" id="IPR050101">
    <property type="entry name" value="CinA"/>
</dbReference>
<sequence>MHCELIAVGNELLTGRIVDTDSALIARRLAQIGIRVNRVVSVGDEVEFIQQALAESLVRSRLIFITGGLGPTSDDRTREAVAGLLNRQLVKDKDTLNKIQRLFQKRGTLMPKLAEKQAVIPANALIFENPVGMVPGMALEHQGSLIILLPGVPQELEALLDGAIVGFLKKRFSTEVFHQALIRTFSLVESQIAPKIERCLKDFSDVRVGYYPSVAGLDLIFTGPDQNSLKRCVQTVVRLLGRNVYTLEEKNLAEVVGELLRRQGLTVATAESCTGGLVGDLITGIPGSSDYYLGGVIAYANEVKQNLLGVSSVTLKKYGAVSSQTVGEMLRGVINITGADCAVAISGIAGPGGGTRMKPVGLVYIGTQVRKRIFIQKQLFSGTRELIKERAAWSALNQLRQLLIVPPGMKKIETKRQ</sequence>
<dbReference type="CDD" id="cd00885">
    <property type="entry name" value="cinA"/>
    <property type="match status" value="1"/>
</dbReference>
<dbReference type="InterPro" id="IPR008136">
    <property type="entry name" value="CinA_C"/>
</dbReference>
<dbReference type="InterPro" id="IPR036653">
    <property type="entry name" value="CinA-like_C"/>
</dbReference>
<dbReference type="Pfam" id="PF00994">
    <property type="entry name" value="MoCF_biosynth"/>
    <property type="match status" value="1"/>
</dbReference>
<dbReference type="PANTHER" id="PTHR13939:SF0">
    <property type="entry name" value="NMN AMIDOHYDROLASE-LIKE PROTEIN YFAY"/>
    <property type="match status" value="1"/>
</dbReference>
<evidence type="ECO:0000313" key="3">
    <source>
        <dbReference type="EMBL" id="HGD13794.1"/>
    </source>
</evidence>
<protein>
    <recommendedName>
        <fullName evidence="1">CinA-like protein</fullName>
    </recommendedName>
</protein>
<dbReference type="InterPro" id="IPR001453">
    <property type="entry name" value="MoaB/Mog_dom"/>
</dbReference>
<dbReference type="NCBIfam" id="TIGR00199">
    <property type="entry name" value="PncC_domain"/>
    <property type="match status" value="1"/>
</dbReference>
<dbReference type="EMBL" id="DTMZ01000177">
    <property type="protein sequence ID" value="HGD13794.1"/>
    <property type="molecule type" value="Genomic_DNA"/>
</dbReference>
<gene>
    <name evidence="3" type="ORF">ENX16_06950</name>
</gene>
<dbReference type="Gene3D" id="3.40.980.10">
    <property type="entry name" value="MoaB/Mog-like domain"/>
    <property type="match status" value="1"/>
</dbReference>
<dbReference type="PANTHER" id="PTHR13939">
    <property type="entry name" value="NICOTINAMIDE-NUCLEOTIDE AMIDOHYDROLASE PNCC"/>
    <property type="match status" value="1"/>
</dbReference>
<comment type="similarity">
    <text evidence="1">Belongs to the CinA family.</text>
</comment>
<dbReference type="InterPro" id="IPR008135">
    <property type="entry name" value="Competence-induced_CinA"/>
</dbReference>
<evidence type="ECO:0000259" key="2">
    <source>
        <dbReference type="SMART" id="SM00852"/>
    </source>
</evidence>
<dbReference type="HAMAP" id="MF_00226_B">
    <property type="entry name" value="CinA_B"/>
    <property type="match status" value="1"/>
</dbReference>
<dbReference type="AlphaFoldDB" id="A0A7V3PUS1"/>
<comment type="caution">
    <text evidence="3">The sequence shown here is derived from an EMBL/GenBank/DDBJ whole genome shotgun (WGS) entry which is preliminary data.</text>
</comment>
<evidence type="ECO:0000256" key="1">
    <source>
        <dbReference type="HAMAP-Rule" id="MF_00226"/>
    </source>
</evidence>